<dbReference type="AlphaFoldDB" id="A0ABD4A9Y5"/>
<evidence type="ECO:0000313" key="2">
    <source>
        <dbReference type="Proteomes" id="UP000032076"/>
    </source>
</evidence>
<organism evidence="1 2">
    <name type="scientific">Caldibacillus thermoamylovorans</name>
    <dbReference type="NCBI Taxonomy" id="35841"/>
    <lineage>
        <taxon>Bacteria</taxon>
        <taxon>Bacillati</taxon>
        <taxon>Bacillota</taxon>
        <taxon>Bacilli</taxon>
        <taxon>Bacillales</taxon>
        <taxon>Bacillaceae</taxon>
        <taxon>Caldibacillus</taxon>
    </lineage>
</organism>
<proteinExistence type="predicted"/>
<accession>A0ABD4A9Y5</accession>
<gene>
    <name evidence="1" type="ORF">B4167_1944</name>
</gene>
<sequence length="39" mass="4520">MAGKEKKVNKLFSHITLSIRSPFFNDLFMVLGKDFPCFL</sequence>
<protein>
    <submittedName>
        <fullName evidence="1">Uncharacterized protein</fullName>
    </submittedName>
</protein>
<comment type="caution">
    <text evidence="1">The sequence shown here is derived from an EMBL/GenBank/DDBJ whole genome shotgun (WGS) entry which is preliminary data.</text>
</comment>
<reference evidence="1 2" key="1">
    <citation type="submission" date="2015-01" db="EMBL/GenBank/DDBJ databases">
        <title>Draft Genome Sequences of Four Bacillus thermoamylovorans Strains, Isolated From Food Products.</title>
        <authorList>
            <person name="Krawcyk A.O."/>
            <person name="Berendsen E.M."/>
            <person name="Eijlander R.T."/>
            <person name="de Jong A."/>
            <person name="Wells-Bennik M."/>
            <person name="Kuipers O.P."/>
        </authorList>
    </citation>
    <scope>NUCLEOTIDE SEQUENCE [LARGE SCALE GENOMIC DNA]</scope>
    <source>
        <strain evidence="1 2">B4167</strain>
    </source>
</reference>
<name>A0ABD4A9Y5_9BACI</name>
<dbReference type="EMBL" id="JXLU01000028">
    <property type="protein sequence ID" value="KIO73701.1"/>
    <property type="molecule type" value="Genomic_DNA"/>
</dbReference>
<dbReference type="Proteomes" id="UP000032076">
    <property type="component" value="Unassembled WGS sequence"/>
</dbReference>
<evidence type="ECO:0000313" key="1">
    <source>
        <dbReference type="EMBL" id="KIO73701.1"/>
    </source>
</evidence>